<proteinExistence type="predicted"/>
<dbReference type="GO" id="GO:0016787">
    <property type="term" value="F:hydrolase activity"/>
    <property type="evidence" value="ECO:0007669"/>
    <property type="project" value="UniProtKB-KW"/>
</dbReference>
<evidence type="ECO:0000256" key="3">
    <source>
        <dbReference type="ARBA" id="ARBA00022741"/>
    </source>
</evidence>
<keyword evidence="3" id="KW-0547">Nucleotide-binding</keyword>
<dbReference type="CDD" id="cd20379">
    <property type="entry name" value="Tudor_dTUD-like"/>
    <property type="match status" value="1"/>
</dbReference>
<evidence type="ECO:0000256" key="5">
    <source>
        <dbReference type="ARBA" id="ARBA00022806"/>
    </source>
</evidence>
<dbReference type="Proteomes" id="UP000708208">
    <property type="component" value="Unassembled WGS sequence"/>
</dbReference>
<evidence type="ECO:0000313" key="10">
    <source>
        <dbReference type="EMBL" id="CAG7720651.1"/>
    </source>
</evidence>
<keyword evidence="6" id="KW-0067">ATP-binding</keyword>
<evidence type="ECO:0000313" key="11">
    <source>
        <dbReference type="Proteomes" id="UP000708208"/>
    </source>
</evidence>
<dbReference type="Pfam" id="PF00270">
    <property type="entry name" value="DEAD"/>
    <property type="match status" value="1"/>
</dbReference>
<dbReference type="EC" id="3.6.4.13" evidence="1"/>
<feature type="domain" description="Helicase ATP-binding" evidence="9">
    <location>
        <begin position="81"/>
        <end position="280"/>
    </location>
</feature>
<keyword evidence="4" id="KW-0378">Hydrolase</keyword>
<dbReference type="Pfam" id="PF00567">
    <property type="entry name" value="TUDOR"/>
    <property type="match status" value="1"/>
</dbReference>
<dbReference type="GO" id="GO:0003724">
    <property type="term" value="F:RNA helicase activity"/>
    <property type="evidence" value="ECO:0007669"/>
    <property type="project" value="UniProtKB-EC"/>
</dbReference>
<dbReference type="GO" id="GO:0042078">
    <property type="term" value="P:germ-line stem cell division"/>
    <property type="evidence" value="ECO:0007669"/>
    <property type="project" value="TreeGrafter"/>
</dbReference>
<dbReference type="EMBL" id="CAJVCH010072544">
    <property type="protein sequence ID" value="CAG7720651.1"/>
    <property type="molecule type" value="Genomic_DNA"/>
</dbReference>
<evidence type="ECO:0000259" key="9">
    <source>
        <dbReference type="PROSITE" id="PS51192"/>
    </source>
</evidence>
<evidence type="ECO:0000256" key="1">
    <source>
        <dbReference type="ARBA" id="ARBA00012552"/>
    </source>
</evidence>
<keyword evidence="5" id="KW-0347">Helicase</keyword>
<protein>
    <recommendedName>
        <fullName evidence="1">RNA helicase</fullName>
        <ecNumber evidence="1">3.6.4.13</ecNumber>
    </recommendedName>
</protein>
<dbReference type="PROSITE" id="PS51192">
    <property type="entry name" value="HELICASE_ATP_BIND_1"/>
    <property type="match status" value="1"/>
</dbReference>
<dbReference type="InterPro" id="IPR002999">
    <property type="entry name" value="Tudor"/>
</dbReference>
<dbReference type="AlphaFoldDB" id="A0A8J2JI64"/>
<dbReference type="InterPro" id="IPR014001">
    <property type="entry name" value="Helicase_ATP-bd"/>
</dbReference>
<evidence type="ECO:0000259" key="8">
    <source>
        <dbReference type="PROSITE" id="PS50304"/>
    </source>
</evidence>
<dbReference type="GO" id="GO:0005524">
    <property type="term" value="F:ATP binding"/>
    <property type="evidence" value="ECO:0007669"/>
    <property type="project" value="UniProtKB-KW"/>
</dbReference>
<dbReference type="GO" id="GO:0003676">
    <property type="term" value="F:nucleic acid binding"/>
    <property type="evidence" value="ECO:0007669"/>
    <property type="project" value="InterPro"/>
</dbReference>
<comment type="catalytic activity">
    <reaction evidence="7">
        <text>ATP + H2O = ADP + phosphate + H(+)</text>
        <dbReference type="Rhea" id="RHEA:13065"/>
        <dbReference type="ChEBI" id="CHEBI:15377"/>
        <dbReference type="ChEBI" id="CHEBI:15378"/>
        <dbReference type="ChEBI" id="CHEBI:30616"/>
        <dbReference type="ChEBI" id="CHEBI:43474"/>
        <dbReference type="ChEBI" id="CHEBI:456216"/>
        <dbReference type="EC" id="3.6.4.13"/>
    </reaction>
</comment>
<dbReference type="PROSITE" id="PS50304">
    <property type="entry name" value="TUDOR"/>
    <property type="match status" value="1"/>
</dbReference>
<dbReference type="CDD" id="cd06463">
    <property type="entry name" value="p23_like"/>
    <property type="match status" value="1"/>
</dbReference>
<dbReference type="OrthoDB" id="249932at2759"/>
<dbReference type="SMART" id="SM00487">
    <property type="entry name" value="DEXDc"/>
    <property type="match status" value="1"/>
</dbReference>
<name>A0A8J2JI64_9HEXA</name>
<keyword evidence="11" id="KW-1185">Reference proteome</keyword>
<evidence type="ECO:0000256" key="7">
    <source>
        <dbReference type="ARBA" id="ARBA00047984"/>
    </source>
</evidence>
<dbReference type="PANTHER" id="PTHR22655:SF2">
    <property type="entry name" value="ATP-DEPENDENT RNA HELICASE TDRD12-RELATED"/>
    <property type="match status" value="1"/>
</dbReference>
<evidence type="ECO:0000256" key="2">
    <source>
        <dbReference type="ARBA" id="ARBA00022737"/>
    </source>
</evidence>
<comment type="caution">
    <text evidence="10">The sequence shown here is derived from an EMBL/GenBank/DDBJ whole genome shotgun (WGS) entry which is preliminary data.</text>
</comment>
<feature type="domain" description="Tudor" evidence="8">
    <location>
        <begin position="850"/>
        <end position="916"/>
    </location>
</feature>
<dbReference type="InterPro" id="IPR011545">
    <property type="entry name" value="DEAD/DEAH_box_helicase_dom"/>
</dbReference>
<reference evidence="10" key="1">
    <citation type="submission" date="2021-06" db="EMBL/GenBank/DDBJ databases">
        <authorList>
            <person name="Hodson N. C."/>
            <person name="Mongue J. A."/>
            <person name="Jaron S. K."/>
        </authorList>
    </citation>
    <scope>NUCLEOTIDE SEQUENCE</scope>
</reference>
<dbReference type="PANTHER" id="PTHR22655">
    <property type="entry name" value="ATP-DEPENDENT RNA HELICASE TDRD12-RELATED"/>
    <property type="match status" value="1"/>
</dbReference>
<evidence type="ECO:0000256" key="4">
    <source>
        <dbReference type="ARBA" id="ARBA00022801"/>
    </source>
</evidence>
<sequence>MINSFALEFPSTGIAGQQKCFDTSESELMPTSAYILTSGDYVREAFPSLSAIPGFSRIKKNLKEDLGVEVGNALQLNAARNILAGRNCFLIGSSHSKAGKSLAYLIPVITRLLENAEGYAKLEGDGPLTLIVCSTNASGLKLEEALMNLTEGSDLRFEFMQEQERYDADLDHHGRKRGLLSCFHKSADVVLCTAEVAAALIKDTQSPFSFERLSFMIFDDAHVTLKFQQEEVKTILKGFTTFVEKLECRKCLLQTIFCASQWTPELELCYAQLTDIPVLIISSAIQAIKYCKFNITVVETSQDTRCTDFKQILSHYKEAKRIIVVMKDWETVKQLRMQCLIDKLDIHFLEGKGFVGAFMQTARRAWDCDGNRRVTICTSDTNLRELKVSNADLLIHYDIPEDDLRTFAVRFTSVWNNINNIKNADQRPPTSCVMLSTDLPEANVILWKLHTLGAKIPPNLLQIAREEKLSRMKKVAVCRGFICMGHCLHLDESVCPHRHYFVDEDFSQKSVLPKTGQVELFVTETLAPNFYIAKILRYCDRDPVTNKVIEYKDYKEEALHRHLRLKELLDLSKGPETFQPGTKVVIALRDKQEFRYMYTRGEIIEVATRTYAGLPNAVRVNCMDIGEIKLIRVDDILAIPDEMVDLHPCSVQVVLANTAPPFGEKTFRLSHTSKTKDYYKLDPILQADICLSIGKTVWVRRLVKLRRLDIGRMVETWDATYELCKKKILVRNPGHLDMLYTACEERGFSCAMYRNRKTPGWCQDVQFLNEFHQTTDGYDWAYLKVQNTNNEKDIVSSTVAAKYISEDNKIYVNIVKFEHILDALETELNEEILRLKLSSDWNKEVEFHRFYEPGVVVAAIDTMDGRYRRGVITQVEQKDTEKDLEYSFKVFLVDVGAEGVCTMSSIFPIPKIFVSRLPFQAVRLSLEHVRCVKPKSADHRIYLRTIEFLMPDNLSVEVEVVATRNYRVNGDILEINCYESFIFGGKDEIGEYYLREKVALFTFDGEMEMLKIKSVLLEKLNAQVAELLKGEEEETSEDEFDVNVDPQFEVDSDDDRFDVNFDIGLEEMVASMFPKQQTPVGGHQQKQLPAVPSKPEITAELTYAPVNHLVGNRDRPNQRAINPPHIIDVLKKADVEWFQNDAIILLRVLIPEVAEYDCRLLSKSEIHFSTINPLGYGFTLNLFKRVESTVKVQSFGQYCEIKLWKRMPGLKWDVLTPATGLHWIKPEINLGDDDAESEASSKLFEYQDVDYEQMCEDEYNSDDELYELNPEEDKFLNS</sequence>
<accession>A0A8J2JI64</accession>
<evidence type="ECO:0000256" key="6">
    <source>
        <dbReference type="ARBA" id="ARBA00022840"/>
    </source>
</evidence>
<gene>
    <name evidence="10" type="ORF">AFUS01_LOCUS9921</name>
</gene>
<keyword evidence="2" id="KW-0677">Repeat</keyword>
<organism evidence="10 11">
    <name type="scientific">Allacma fusca</name>
    <dbReference type="NCBI Taxonomy" id="39272"/>
    <lineage>
        <taxon>Eukaryota</taxon>
        <taxon>Metazoa</taxon>
        <taxon>Ecdysozoa</taxon>
        <taxon>Arthropoda</taxon>
        <taxon>Hexapoda</taxon>
        <taxon>Collembola</taxon>
        <taxon>Symphypleona</taxon>
        <taxon>Sminthuridae</taxon>
        <taxon>Allacma</taxon>
    </lineage>
</organism>